<dbReference type="Proteomes" id="UP000807342">
    <property type="component" value="Unassembled WGS sequence"/>
</dbReference>
<dbReference type="GO" id="GO:0005737">
    <property type="term" value="C:cytoplasm"/>
    <property type="evidence" value="ECO:0007669"/>
    <property type="project" value="TreeGrafter"/>
</dbReference>
<dbReference type="InterPro" id="IPR038910">
    <property type="entry name" value="Hua1-like"/>
</dbReference>
<comment type="caution">
    <text evidence="2">The sequence shown here is derived from an EMBL/GenBank/DDBJ whole genome shotgun (WGS) entry which is preliminary data.</text>
</comment>
<dbReference type="EMBL" id="MU151390">
    <property type="protein sequence ID" value="KAF9444256.1"/>
    <property type="molecule type" value="Genomic_DNA"/>
</dbReference>
<accession>A0A9P5X7L4</accession>
<feature type="compositionally biased region" description="Basic and acidic residues" evidence="1">
    <location>
        <begin position="64"/>
        <end position="76"/>
    </location>
</feature>
<sequence length="370" mass="39655">MSSTTANLASAPHGPLESPPPYTPRADPLQGETAVEYGPSGPFQQAPTQSSQPRSSVRQVQSTVDERARGDLERAADGWAGTSTGTTNQFHISSTSPQSGALYPGQLTDIPSTYIHETSFSTGSTTSSSAHRSPTSPAMTPGGSSDFARDFYAAGTGQGLFSESEGHQPPPPSRQASQNRAPPQRTPEDRRPTTTPVPGRPLLHAGQLLVYPRGYSCDKCYNTGYKYYDPTRPCKRCWSKYGKPFSGPLAYSYSSSPATSNTQNINLQKPLPHRTAVPPQRQVPSVSPHFESSNFGYYQPMPPHNFYTQGPSVTAISGMLSPPPGATVYTPGDPRIGGDICWRCNGKGTMSIFIDIINCPICGGCGRTFI</sequence>
<gene>
    <name evidence="2" type="ORF">P691DRAFT_736781</name>
</gene>
<evidence type="ECO:0000313" key="2">
    <source>
        <dbReference type="EMBL" id="KAF9444256.1"/>
    </source>
</evidence>
<feature type="region of interest" description="Disordered" evidence="1">
    <location>
        <begin position="1"/>
        <end position="201"/>
    </location>
</feature>
<proteinExistence type="predicted"/>
<dbReference type="PANTHER" id="PTHR28031">
    <property type="entry name" value="PROLINE-RICH PROTEIN HUA1"/>
    <property type="match status" value="1"/>
</dbReference>
<dbReference type="OrthoDB" id="2405700at2759"/>
<feature type="compositionally biased region" description="Low complexity" evidence="1">
    <location>
        <begin position="47"/>
        <end position="63"/>
    </location>
</feature>
<feature type="compositionally biased region" description="Polar residues" evidence="1">
    <location>
        <begin position="81"/>
        <end position="99"/>
    </location>
</feature>
<dbReference type="AlphaFoldDB" id="A0A9P5X7L4"/>
<protein>
    <submittedName>
        <fullName evidence="2">Uncharacterized protein</fullName>
    </submittedName>
</protein>
<feature type="compositionally biased region" description="Low complexity" evidence="1">
    <location>
        <begin position="118"/>
        <end position="136"/>
    </location>
</feature>
<evidence type="ECO:0000313" key="3">
    <source>
        <dbReference type="Proteomes" id="UP000807342"/>
    </source>
</evidence>
<reference evidence="2" key="1">
    <citation type="submission" date="2020-11" db="EMBL/GenBank/DDBJ databases">
        <authorList>
            <consortium name="DOE Joint Genome Institute"/>
            <person name="Ahrendt S."/>
            <person name="Riley R."/>
            <person name="Andreopoulos W."/>
            <person name="Labutti K."/>
            <person name="Pangilinan J."/>
            <person name="Ruiz-Duenas F.J."/>
            <person name="Barrasa J.M."/>
            <person name="Sanchez-Garcia M."/>
            <person name="Camarero S."/>
            <person name="Miyauchi S."/>
            <person name="Serrano A."/>
            <person name="Linde D."/>
            <person name="Babiker R."/>
            <person name="Drula E."/>
            <person name="Ayuso-Fernandez I."/>
            <person name="Pacheco R."/>
            <person name="Padilla G."/>
            <person name="Ferreira P."/>
            <person name="Barriuso J."/>
            <person name="Kellner H."/>
            <person name="Castanera R."/>
            <person name="Alfaro M."/>
            <person name="Ramirez L."/>
            <person name="Pisabarro A.G."/>
            <person name="Kuo A."/>
            <person name="Tritt A."/>
            <person name="Lipzen A."/>
            <person name="He G."/>
            <person name="Yan M."/>
            <person name="Ng V."/>
            <person name="Cullen D."/>
            <person name="Martin F."/>
            <person name="Rosso M.-N."/>
            <person name="Henrissat B."/>
            <person name="Hibbett D."/>
            <person name="Martinez A.T."/>
            <person name="Grigoriev I.V."/>
        </authorList>
    </citation>
    <scope>NUCLEOTIDE SEQUENCE</scope>
    <source>
        <strain evidence="2">MF-IS2</strain>
    </source>
</reference>
<keyword evidence="3" id="KW-1185">Reference proteome</keyword>
<name>A0A9P5X7L4_9AGAR</name>
<dbReference type="PANTHER" id="PTHR28031:SF1">
    <property type="entry name" value="PROLINE-RICH PROTEIN HUA1"/>
    <property type="match status" value="1"/>
</dbReference>
<organism evidence="2 3">
    <name type="scientific">Macrolepiota fuliginosa MF-IS2</name>
    <dbReference type="NCBI Taxonomy" id="1400762"/>
    <lineage>
        <taxon>Eukaryota</taxon>
        <taxon>Fungi</taxon>
        <taxon>Dikarya</taxon>
        <taxon>Basidiomycota</taxon>
        <taxon>Agaricomycotina</taxon>
        <taxon>Agaricomycetes</taxon>
        <taxon>Agaricomycetidae</taxon>
        <taxon>Agaricales</taxon>
        <taxon>Agaricineae</taxon>
        <taxon>Agaricaceae</taxon>
        <taxon>Macrolepiota</taxon>
    </lineage>
</organism>
<evidence type="ECO:0000256" key="1">
    <source>
        <dbReference type="SAM" id="MobiDB-lite"/>
    </source>
</evidence>